<sequence length="445" mass="50105">MGSFLSSIYSRYFSFCFRRINQVINPNGRIRLPDVEEGKQQGTRNGPTTKRRALLVGISYAWSQSDAWWPLENPHADVDLFWSLLVGAYGYSPEDITVLKDGPNIPDLLQPTRANMIRELERLVSGAASGDKFTFFYSGHSDQQKSRDGLDVEEDGQDEVIVTSDLGRIVDNELNDILVKPLPAGCFLLSVFDTCHSGTMLDLPHHHCNGVYVPWHSKGERAMPTMRNKIVRNQAMGPSALHDPAFQIPSIVGVMARNIDNNIRLYTDPLPSPCAQLRIDTQVGGSADEANRRWMSMGDSEGYPPREGRRLRSCVPLVSPTRYESPVSIVKCDGWCHYDPFVRKTVLSLSACSDPQRAWEGPRGSLTTVLCKYLKTQPRPSYRDLMSHVNFALHENARELHAYTREQKKREARGEGNGFDGELDNFQEPKLSSLAKLNMDDVFQL</sequence>
<dbReference type="PANTHER" id="PTHR48104">
    <property type="entry name" value="METACASPASE-4"/>
    <property type="match status" value="1"/>
</dbReference>
<dbReference type="GO" id="GO:0006508">
    <property type="term" value="P:proteolysis"/>
    <property type="evidence" value="ECO:0007669"/>
    <property type="project" value="InterPro"/>
</dbReference>
<comment type="similarity">
    <text evidence="1">Belongs to the peptidase C14B family.</text>
</comment>
<dbReference type="GO" id="GO:0005737">
    <property type="term" value="C:cytoplasm"/>
    <property type="evidence" value="ECO:0007669"/>
    <property type="project" value="TreeGrafter"/>
</dbReference>
<evidence type="ECO:0000259" key="2">
    <source>
        <dbReference type="Pfam" id="PF00656"/>
    </source>
</evidence>
<protein>
    <submittedName>
        <fullName evidence="3">Caspase domain-containing protein</fullName>
    </submittedName>
</protein>
<dbReference type="Gene3D" id="3.40.50.12660">
    <property type="match status" value="1"/>
</dbReference>
<evidence type="ECO:0000313" key="4">
    <source>
        <dbReference type="Proteomes" id="UP001201163"/>
    </source>
</evidence>
<gene>
    <name evidence="3" type="ORF">EDB92DRAFT_321475</name>
</gene>
<feature type="domain" description="Peptidase C14 caspase" evidence="2">
    <location>
        <begin position="50"/>
        <end position="397"/>
    </location>
</feature>
<proteinExistence type="inferred from homology"/>
<accession>A0AAD4QEW6</accession>
<dbReference type="Proteomes" id="UP001201163">
    <property type="component" value="Unassembled WGS sequence"/>
</dbReference>
<dbReference type="PANTHER" id="PTHR48104:SF30">
    <property type="entry name" value="METACASPASE-1"/>
    <property type="match status" value="1"/>
</dbReference>
<keyword evidence="4" id="KW-1185">Reference proteome</keyword>
<dbReference type="AlphaFoldDB" id="A0AAD4QEW6"/>
<dbReference type="Pfam" id="PF00656">
    <property type="entry name" value="Peptidase_C14"/>
    <property type="match status" value="1"/>
</dbReference>
<dbReference type="EMBL" id="JAKELL010000015">
    <property type="protein sequence ID" value="KAH8994283.1"/>
    <property type="molecule type" value="Genomic_DNA"/>
</dbReference>
<organism evidence="3 4">
    <name type="scientific">Lactarius akahatsu</name>
    <dbReference type="NCBI Taxonomy" id="416441"/>
    <lineage>
        <taxon>Eukaryota</taxon>
        <taxon>Fungi</taxon>
        <taxon>Dikarya</taxon>
        <taxon>Basidiomycota</taxon>
        <taxon>Agaricomycotina</taxon>
        <taxon>Agaricomycetes</taxon>
        <taxon>Russulales</taxon>
        <taxon>Russulaceae</taxon>
        <taxon>Lactarius</taxon>
    </lineage>
</organism>
<comment type="caution">
    <text evidence="3">The sequence shown here is derived from an EMBL/GenBank/DDBJ whole genome shotgun (WGS) entry which is preliminary data.</text>
</comment>
<dbReference type="InterPro" id="IPR011600">
    <property type="entry name" value="Pept_C14_caspase"/>
</dbReference>
<dbReference type="InterPro" id="IPR050452">
    <property type="entry name" value="Metacaspase"/>
</dbReference>
<evidence type="ECO:0000256" key="1">
    <source>
        <dbReference type="ARBA" id="ARBA00009005"/>
    </source>
</evidence>
<name>A0AAD4QEW6_9AGAM</name>
<dbReference type="GO" id="GO:0004197">
    <property type="term" value="F:cysteine-type endopeptidase activity"/>
    <property type="evidence" value="ECO:0007669"/>
    <property type="project" value="InterPro"/>
</dbReference>
<reference evidence="3" key="1">
    <citation type="submission" date="2022-01" db="EMBL/GenBank/DDBJ databases">
        <title>Comparative genomics reveals a dynamic genome evolution in the ectomycorrhizal milk-cap (Lactarius) mushrooms.</title>
        <authorList>
            <consortium name="DOE Joint Genome Institute"/>
            <person name="Lebreton A."/>
            <person name="Tang N."/>
            <person name="Kuo A."/>
            <person name="LaButti K."/>
            <person name="Drula E."/>
            <person name="Barry K."/>
            <person name="Clum A."/>
            <person name="Lipzen A."/>
            <person name="Mousain D."/>
            <person name="Ng V."/>
            <person name="Wang R."/>
            <person name="Wang X."/>
            <person name="Dai Y."/>
            <person name="Henrissat B."/>
            <person name="Grigoriev I.V."/>
            <person name="Guerin-Laguette A."/>
            <person name="Yu F."/>
            <person name="Martin F.M."/>
        </authorList>
    </citation>
    <scope>NUCLEOTIDE SEQUENCE</scope>
    <source>
        <strain evidence="3">QP</strain>
    </source>
</reference>
<evidence type="ECO:0000313" key="3">
    <source>
        <dbReference type="EMBL" id="KAH8994283.1"/>
    </source>
</evidence>